<gene>
    <name evidence="2" type="ORF">NHX12_001346</name>
</gene>
<feature type="region of interest" description="Disordered" evidence="1">
    <location>
        <begin position="42"/>
        <end position="131"/>
    </location>
</feature>
<dbReference type="EMBL" id="JANIIK010000109">
    <property type="protein sequence ID" value="KAJ3597829.1"/>
    <property type="molecule type" value="Genomic_DNA"/>
</dbReference>
<accession>A0A9Q0DY92</accession>
<feature type="compositionally biased region" description="Pro residues" evidence="1">
    <location>
        <begin position="89"/>
        <end position="102"/>
    </location>
</feature>
<feature type="non-terminal residue" evidence="2">
    <location>
        <position position="1"/>
    </location>
</feature>
<evidence type="ECO:0000313" key="3">
    <source>
        <dbReference type="Proteomes" id="UP001148018"/>
    </source>
</evidence>
<comment type="caution">
    <text evidence="2">The sequence shown here is derived from an EMBL/GenBank/DDBJ whole genome shotgun (WGS) entry which is preliminary data.</text>
</comment>
<feature type="non-terminal residue" evidence="2">
    <location>
        <position position="148"/>
    </location>
</feature>
<sequence>EAPDSAAVFLRGLALGPVSWLPWRRLLMGVVSGTRCSPGDVSLAQAEGLPREDPPALTPPPSGLTLATSLNTSPCRPHPGYHPQHLHPPASPWLPPSTPPPSGLTLATSLNPSTLRPHSGYQPPALTPLPSGLILATSLNTSTLRPHP</sequence>
<dbReference type="AlphaFoldDB" id="A0A9Q0DY92"/>
<proteinExistence type="predicted"/>
<reference evidence="2" key="1">
    <citation type="submission" date="2022-07" db="EMBL/GenBank/DDBJ databases">
        <title>Chromosome-level genome of Muraenolepis orangiensis.</title>
        <authorList>
            <person name="Kim J."/>
        </authorList>
    </citation>
    <scope>NUCLEOTIDE SEQUENCE</scope>
    <source>
        <strain evidence="2">KU_S4_2022</strain>
        <tissue evidence="2">Muscle</tissue>
    </source>
</reference>
<evidence type="ECO:0000256" key="1">
    <source>
        <dbReference type="SAM" id="MobiDB-lite"/>
    </source>
</evidence>
<evidence type="ECO:0000313" key="2">
    <source>
        <dbReference type="EMBL" id="KAJ3597829.1"/>
    </source>
</evidence>
<keyword evidence="3" id="KW-1185">Reference proteome</keyword>
<feature type="compositionally biased region" description="Polar residues" evidence="1">
    <location>
        <begin position="65"/>
        <end position="74"/>
    </location>
</feature>
<protein>
    <submittedName>
        <fullName evidence="2">Uncharacterized protein</fullName>
    </submittedName>
</protein>
<dbReference type="Proteomes" id="UP001148018">
    <property type="component" value="Unassembled WGS sequence"/>
</dbReference>
<organism evidence="2 3">
    <name type="scientific">Muraenolepis orangiensis</name>
    <name type="common">Patagonian moray cod</name>
    <dbReference type="NCBI Taxonomy" id="630683"/>
    <lineage>
        <taxon>Eukaryota</taxon>
        <taxon>Metazoa</taxon>
        <taxon>Chordata</taxon>
        <taxon>Craniata</taxon>
        <taxon>Vertebrata</taxon>
        <taxon>Euteleostomi</taxon>
        <taxon>Actinopterygii</taxon>
        <taxon>Neopterygii</taxon>
        <taxon>Teleostei</taxon>
        <taxon>Neoteleostei</taxon>
        <taxon>Acanthomorphata</taxon>
        <taxon>Zeiogadaria</taxon>
        <taxon>Gadariae</taxon>
        <taxon>Gadiformes</taxon>
        <taxon>Muraenolepidoidei</taxon>
        <taxon>Muraenolepididae</taxon>
        <taxon>Muraenolepis</taxon>
    </lineage>
</organism>
<name>A0A9Q0DY92_9TELE</name>